<organism evidence="1 2">
    <name type="scientific">Legionella jamestowniensis</name>
    <dbReference type="NCBI Taxonomy" id="455"/>
    <lineage>
        <taxon>Bacteria</taxon>
        <taxon>Pseudomonadati</taxon>
        <taxon>Pseudomonadota</taxon>
        <taxon>Gammaproteobacteria</taxon>
        <taxon>Legionellales</taxon>
        <taxon>Legionellaceae</taxon>
        <taxon>Legionella</taxon>
    </lineage>
</organism>
<dbReference type="RefSeq" id="WP_058448579.1">
    <property type="nucleotide sequence ID" value="NZ_CAAAJF010000004.1"/>
</dbReference>
<dbReference type="OrthoDB" id="5644293at2"/>
<reference evidence="1 2" key="1">
    <citation type="submission" date="2015-11" db="EMBL/GenBank/DDBJ databases">
        <title>Genomic analysis of 38 Legionella species identifies large and diverse effector repertoires.</title>
        <authorList>
            <person name="Burstein D."/>
            <person name="Amaro F."/>
            <person name="Zusman T."/>
            <person name="Lifshitz Z."/>
            <person name="Cohen O."/>
            <person name="Gilbert J.A."/>
            <person name="Pupko T."/>
            <person name="Shuman H.A."/>
            <person name="Segal G."/>
        </authorList>
    </citation>
    <scope>NUCLEOTIDE SEQUENCE [LARGE SCALE GENOMIC DNA]</scope>
    <source>
        <strain evidence="1 2">JA-26-G1-E2</strain>
    </source>
</reference>
<evidence type="ECO:0000313" key="2">
    <source>
        <dbReference type="Proteomes" id="UP000054715"/>
    </source>
</evidence>
<accession>A0A0W0UTZ7</accession>
<dbReference type="PATRIC" id="fig|455.5.peg.558"/>
<protein>
    <submittedName>
        <fullName evidence="1">Uncharacterized protein</fullName>
    </submittedName>
</protein>
<gene>
    <name evidence="1" type="ORF">Ljam_0526</name>
</gene>
<proteinExistence type="predicted"/>
<dbReference type="AlphaFoldDB" id="A0A0W0UTZ7"/>
<dbReference type="EMBL" id="LNYG01000008">
    <property type="protein sequence ID" value="KTD11332.1"/>
    <property type="molecule type" value="Genomic_DNA"/>
</dbReference>
<sequence>MDSHDLLKEIDALVRSYDWTKEVRFNWLRNVGKTLVFFKNPEYALEFNALNQEESLSPRGILAINCLLNQNCANEIKIAGIKKILRDKGYNGEDEEKSGLRTDITHTVYGQLARMIANYEKNESCYIPIKF</sequence>
<dbReference type="Proteomes" id="UP000054715">
    <property type="component" value="Unassembled WGS sequence"/>
</dbReference>
<evidence type="ECO:0000313" key="1">
    <source>
        <dbReference type="EMBL" id="KTD11332.1"/>
    </source>
</evidence>
<name>A0A0W0UTZ7_9GAMM</name>
<comment type="caution">
    <text evidence="1">The sequence shown here is derived from an EMBL/GenBank/DDBJ whole genome shotgun (WGS) entry which is preliminary data.</text>
</comment>